<evidence type="ECO:0000313" key="3">
    <source>
        <dbReference type="Proteomes" id="UP000295388"/>
    </source>
</evidence>
<feature type="compositionally biased region" description="Basic and acidic residues" evidence="1">
    <location>
        <begin position="105"/>
        <end position="134"/>
    </location>
</feature>
<organism evidence="2 3">
    <name type="scientific">Kribbella caucasensis</name>
    <dbReference type="NCBI Taxonomy" id="2512215"/>
    <lineage>
        <taxon>Bacteria</taxon>
        <taxon>Bacillati</taxon>
        <taxon>Actinomycetota</taxon>
        <taxon>Actinomycetes</taxon>
        <taxon>Propionibacteriales</taxon>
        <taxon>Kribbellaceae</taxon>
        <taxon>Kribbella</taxon>
    </lineage>
</organism>
<feature type="region of interest" description="Disordered" evidence="1">
    <location>
        <begin position="1"/>
        <end position="237"/>
    </location>
</feature>
<feature type="compositionally biased region" description="Basic and acidic residues" evidence="1">
    <location>
        <begin position="144"/>
        <end position="161"/>
    </location>
</feature>
<feature type="compositionally biased region" description="Basic and acidic residues" evidence="1">
    <location>
        <begin position="10"/>
        <end position="19"/>
    </location>
</feature>
<dbReference type="EMBL" id="SNWQ01000001">
    <property type="protein sequence ID" value="TDO54777.1"/>
    <property type="molecule type" value="Genomic_DNA"/>
</dbReference>
<sequence>MADTDDDERMSELEPAGREEDGEGAPGERAAGVDRRAKEWEAGADLTRQEALNTADEEEADADRETEARQLREELEQDALEERDLEIARRRDLSRRDAEVAEALRLARSDDLARDNFRSRADAERRLARQDRSRATALDAGAAGRDDPRADADRAKADRYRASARIETNRARYDDATADSYSADGQERRLQASEARRPEQPPAAEAAFKPPRTPVARKNVKKKKFKDKELGNFGLGD</sequence>
<comment type="caution">
    <text evidence="2">The sequence shown here is derived from an EMBL/GenBank/DDBJ whole genome shotgun (WGS) entry which is preliminary data.</text>
</comment>
<feature type="compositionally biased region" description="Basic and acidic residues" evidence="1">
    <location>
        <begin position="31"/>
        <end position="41"/>
    </location>
</feature>
<proteinExistence type="predicted"/>
<name>A0A4R6KUK2_9ACTN</name>
<dbReference type="Proteomes" id="UP000295388">
    <property type="component" value="Unassembled WGS sequence"/>
</dbReference>
<dbReference type="RefSeq" id="WP_133798321.1">
    <property type="nucleotide sequence ID" value="NZ_SNWQ01000001.1"/>
</dbReference>
<protein>
    <recommendedName>
        <fullName evidence="4">Colicin import membrane protein</fullName>
    </recommendedName>
</protein>
<evidence type="ECO:0008006" key="4">
    <source>
        <dbReference type="Google" id="ProtNLM"/>
    </source>
</evidence>
<reference evidence="2 3" key="1">
    <citation type="submission" date="2019-03" db="EMBL/GenBank/DDBJ databases">
        <title>Genomic Encyclopedia of Type Strains, Phase III (KMG-III): the genomes of soil and plant-associated and newly described type strains.</title>
        <authorList>
            <person name="Whitman W."/>
        </authorList>
    </citation>
    <scope>NUCLEOTIDE SEQUENCE [LARGE SCALE GENOMIC DNA]</scope>
    <source>
        <strain evidence="2 3">VKM Ac-2527</strain>
    </source>
</reference>
<evidence type="ECO:0000256" key="1">
    <source>
        <dbReference type="SAM" id="MobiDB-lite"/>
    </source>
</evidence>
<evidence type="ECO:0000313" key="2">
    <source>
        <dbReference type="EMBL" id="TDO54777.1"/>
    </source>
</evidence>
<accession>A0A4R6KUK2</accession>
<feature type="compositionally biased region" description="Basic and acidic residues" evidence="1">
    <location>
        <begin position="63"/>
        <end position="99"/>
    </location>
</feature>
<dbReference type="AlphaFoldDB" id="A0A4R6KUK2"/>
<gene>
    <name evidence="2" type="ORF">EV643_101568</name>
</gene>
<keyword evidence="3" id="KW-1185">Reference proteome</keyword>
<feature type="compositionally biased region" description="Basic and acidic residues" evidence="1">
    <location>
        <begin position="185"/>
        <end position="199"/>
    </location>
</feature>